<dbReference type="OrthoDB" id="410104at2759"/>
<sequence length="511" mass="57330">MDFVTVFWQTKSGQTVRQIVVLPDSDDEFDRLSHVYEDRLHQLLASGRNPTRRAQCEPVNCPKKKANPRVARFKRFQRLFRSNRRKLAGHILDVASLEQFDGSIEEVSTHLEKILSYRPNSESVEYSAVNAEHGVSITHPILAEEVEAELKAAHPTAVGPDGIKIEDIRKLNAHDFASLFNIWLKSADLPNSVKASRTIFLPKTDGTIDISKCRPITIASTMYRLLSKVITRRLKRWNLKNGIFENTSTLYALLKDAKARSKEICIATLDLAKAFDSVPHSRILRALKKNNVDPESVDLISKMLTGTTYAEIKGLKGKPITIRNGVRQGDPLSPLLFEKGSLVNSWLRGTSGMRSRDYITGLKMRFGVIETRSQKHCGRSSGHRETAADVSQKCLVTQALIIQRHNKISGDEVYKPDLILIKDDTAHIIDVAVPWKKGTNMHERHERKTNKYAQLIEDVKALFGVQNCTVGALVIGARSSWCPSNDGSLKACGLVTLQMLFRLSENILMIS</sequence>
<dbReference type="PANTHER" id="PTHR19446">
    <property type="entry name" value="REVERSE TRANSCRIPTASES"/>
    <property type="match status" value="1"/>
</dbReference>
<proteinExistence type="predicted"/>
<dbReference type="Proteomes" id="UP000054721">
    <property type="component" value="Unassembled WGS sequence"/>
</dbReference>
<dbReference type="SUPFAM" id="SSF56672">
    <property type="entry name" value="DNA/RNA polymerases"/>
    <property type="match status" value="1"/>
</dbReference>
<reference evidence="2 3" key="1">
    <citation type="submission" date="2015-05" db="EMBL/GenBank/DDBJ databases">
        <title>Evolution of Trichinella species and genotypes.</title>
        <authorList>
            <person name="Korhonen P.K."/>
            <person name="Edoardo P."/>
            <person name="Giuseppe L.R."/>
            <person name="Gasser R.B."/>
        </authorList>
    </citation>
    <scope>NUCLEOTIDE SEQUENCE [LARGE SCALE GENOMIC DNA]</scope>
    <source>
        <strain evidence="2">ISS10</strain>
    </source>
</reference>
<dbReference type="STRING" id="6335.A0A0V1LU30"/>
<evidence type="ECO:0000313" key="3">
    <source>
        <dbReference type="Proteomes" id="UP000054721"/>
    </source>
</evidence>
<gene>
    <name evidence="2" type="ORF">T02_11101</name>
</gene>
<accession>A0A0V1LU30</accession>
<organism evidence="2 3">
    <name type="scientific">Trichinella nativa</name>
    <dbReference type="NCBI Taxonomy" id="6335"/>
    <lineage>
        <taxon>Eukaryota</taxon>
        <taxon>Metazoa</taxon>
        <taxon>Ecdysozoa</taxon>
        <taxon>Nematoda</taxon>
        <taxon>Enoplea</taxon>
        <taxon>Dorylaimia</taxon>
        <taxon>Trichinellida</taxon>
        <taxon>Trichinellidae</taxon>
        <taxon>Trichinella</taxon>
    </lineage>
</organism>
<name>A0A0V1LU30_9BILA</name>
<feature type="domain" description="Reverse transcriptase" evidence="1">
    <location>
        <begin position="182"/>
        <end position="467"/>
    </location>
</feature>
<dbReference type="AlphaFoldDB" id="A0A0V1LU30"/>
<dbReference type="InterPro" id="IPR000477">
    <property type="entry name" value="RT_dom"/>
</dbReference>
<dbReference type="InterPro" id="IPR043502">
    <property type="entry name" value="DNA/RNA_pol_sf"/>
</dbReference>
<evidence type="ECO:0000259" key="1">
    <source>
        <dbReference type="PROSITE" id="PS50878"/>
    </source>
</evidence>
<protein>
    <submittedName>
        <fullName evidence="2">Retrovirus-related Pol polyprotein from type-1 retrotransposable element</fullName>
    </submittedName>
</protein>
<dbReference type="EMBL" id="JYDW01000005">
    <property type="protein sequence ID" value="KRZ62908.1"/>
    <property type="molecule type" value="Genomic_DNA"/>
</dbReference>
<evidence type="ECO:0000313" key="2">
    <source>
        <dbReference type="EMBL" id="KRZ62908.1"/>
    </source>
</evidence>
<comment type="caution">
    <text evidence="2">The sequence shown here is derived from an EMBL/GenBank/DDBJ whole genome shotgun (WGS) entry which is preliminary data.</text>
</comment>
<dbReference type="Pfam" id="PF00078">
    <property type="entry name" value="RVT_1"/>
    <property type="match status" value="1"/>
</dbReference>
<keyword evidence="3" id="KW-1185">Reference proteome</keyword>
<dbReference type="PROSITE" id="PS50878">
    <property type="entry name" value="RT_POL"/>
    <property type="match status" value="1"/>
</dbReference>
<dbReference type="CDD" id="cd01650">
    <property type="entry name" value="RT_nLTR_like"/>
    <property type="match status" value="1"/>
</dbReference>